<dbReference type="Pfam" id="PF01497">
    <property type="entry name" value="Peripla_BP_2"/>
    <property type="match status" value="1"/>
</dbReference>
<gene>
    <name evidence="8" type="primary">yfiY_5</name>
    <name evidence="8" type="ORF">PAECIP111893_04230</name>
</gene>
<comment type="similarity">
    <text evidence="2">Belongs to the bacterial solute-binding protein 8 family.</text>
</comment>
<name>A0ABM9CMH8_9BACL</name>
<sequence>MYKSRKALSVLAAIIFTVFVIAGCGANNNTEPAVQGNKQEAGSTGGDNSANSANAANEADAVRVIEHAMGKTEIKGTPTRIVTLYQGATDVAVALGVKPVGVVDSWAEQPMYKYLRAELEGVQHVGLETQPNLEEIAKLKPDLIIASKLRHEEVYKQLSEIAPTVTHETVYKFKETMDLMGKAMNKQDEVAQLLADWDHRVVDFKAKVKEKLGDQWPVEQAVLNFRADHSRVYVTGYAGDILEELGFVRPAAHQAEVDKGTVVLKLTSKESIPSMNAKVFFIFKFDAEEDAAVEKTFTEWTSHPLWKELDAVKNNQVYMVNEVTWNNAGGILSANNLLNEVYEHFGLAK</sequence>
<keyword evidence="9" id="KW-1185">Reference proteome</keyword>
<dbReference type="Proteomes" id="UP000838686">
    <property type="component" value="Unassembled WGS sequence"/>
</dbReference>
<evidence type="ECO:0000256" key="2">
    <source>
        <dbReference type="ARBA" id="ARBA00008814"/>
    </source>
</evidence>
<dbReference type="InterPro" id="IPR002491">
    <property type="entry name" value="ABC_transptr_periplasmic_BD"/>
</dbReference>
<keyword evidence="3" id="KW-0813">Transport</keyword>
<evidence type="ECO:0000256" key="3">
    <source>
        <dbReference type="ARBA" id="ARBA00022448"/>
    </source>
</evidence>
<evidence type="ECO:0000256" key="5">
    <source>
        <dbReference type="SAM" id="MobiDB-lite"/>
    </source>
</evidence>
<feature type="signal peptide" evidence="6">
    <location>
        <begin position="1"/>
        <end position="22"/>
    </location>
</feature>
<accession>A0ABM9CMH8</accession>
<dbReference type="InterPro" id="IPR051313">
    <property type="entry name" value="Bact_iron-sidero_bind"/>
</dbReference>
<keyword evidence="8" id="KW-0449">Lipoprotein</keyword>
<evidence type="ECO:0000259" key="7">
    <source>
        <dbReference type="PROSITE" id="PS50983"/>
    </source>
</evidence>
<evidence type="ECO:0000256" key="4">
    <source>
        <dbReference type="ARBA" id="ARBA00022729"/>
    </source>
</evidence>
<evidence type="ECO:0000313" key="8">
    <source>
        <dbReference type="EMBL" id="CAH1217019.1"/>
    </source>
</evidence>
<evidence type="ECO:0000256" key="1">
    <source>
        <dbReference type="ARBA" id="ARBA00004196"/>
    </source>
</evidence>
<dbReference type="PANTHER" id="PTHR30532:SF21">
    <property type="entry name" value="SIDEROPHORE-BINDING LIPOPROTEIN YFIY-RELATED"/>
    <property type="match status" value="1"/>
</dbReference>
<comment type="subcellular location">
    <subcellularLocation>
        <location evidence="1">Cell envelope</location>
    </subcellularLocation>
</comment>
<dbReference type="Gene3D" id="3.40.50.1980">
    <property type="entry name" value="Nitrogenase molybdenum iron protein domain"/>
    <property type="match status" value="2"/>
</dbReference>
<feature type="domain" description="Fe/B12 periplasmic-binding" evidence="7">
    <location>
        <begin position="80"/>
        <end position="349"/>
    </location>
</feature>
<feature type="chain" id="PRO_5047162402" evidence="6">
    <location>
        <begin position="23"/>
        <end position="349"/>
    </location>
</feature>
<proteinExistence type="inferred from homology"/>
<evidence type="ECO:0000256" key="6">
    <source>
        <dbReference type="SAM" id="SignalP"/>
    </source>
</evidence>
<dbReference type="EMBL" id="CAKMMF010000027">
    <property type="protein sequence ID" value="CAH1217019.1"/>
    <property type="molecule type" value="Genomic_DNA"/>
</dbReference>
<reference evidence="8" key="1">
    <citation type="submission" date="2022-01" db="EMBL/GenBank/DDBJ databases">
        <authorList>
            <person name="Criscuolo A."/>
        </authorList>
    </citation>
    <scope>NUCLEOTIDE SEQUENCE</scope>
    <source>
        <strain evidence="8">CIP111893</strain>
    </source>
</reference>
<organism evidence="8 9">
    <name type="scientific">Paenibacillus plantiphilus</name>
    <dbReference type="NCBI Taxonomy" id="2905650"/>
    <lineage>
        <taxon>Bacteria</taxon>
        <taxon>Bacillati</taxon>
        <taxon>Bacillota</taxon>
        <taxon>Bacilli</taxon>
        <taxon>Bacillales</taxon>
        <taxon>Paenibacillaceae</taxon>
        <taxon>Paenibacillus</taxon>
    </lineage>
</organism>
<feature type="region of interest" description="Disordered" evidence="5">
    <location>
        <begin position="32"/>
        <end position="55"/>
    </location>
</feature>
<protein>
    <submittedName>
        <fullName evidence="8">Siderophore-binding lipoprotein YfiY</fullName>
    </submittedName>
</protein>
<evidence type="ECO:0000313" key="9">
    <source>
        <dbReference type="Proteomes" id="UP000838686"/>
    </source>
</evidence>
<feature type="compositionally biased region" description="Low complexity" evidence="5">
    <location>
        <begin position="46"/>
        <end position="55"/>
    </location>
</feature>
<dbReference type="PROSITE" id="PS51257">
    <property type="entry name" value="PROKAR_LIPOPROTEIN"/>
    <property type="match status" value="1"/>
</dbReference>
<dbReference type="PANTHER" id="PTHR30532">
    <property type="entry name" value="IRON III DICITRATE-BINDING PERIPLASMIC PROTEIN"/>
    <property type="match status" value="1"/>
</dbReference>
<comment type="caution">
    <text evidence="8">The sequence shown here is derived from an EMBL/GenBank/DDBJ whole genome shotgun (WGS) entry which is preliminary data.</text>
</comment>
<dbReference type="PROSITE" id="PS50983">
    <property type="entry name" value="FE_B12_PBP"/>
    <property type="match status" value="1"/>
</dbReference>
<dbReference type="SUPFAM" id="SSF53807">
    <property type="entry name" value="Helical backbone' metal receptor"/>
    <property type="match status" value="1"/>
</dbReference>
<dbReference type="CDD" id="cd01146">
    <property type="entry name" value="FhuD"/>
    <property type="match status" value="1"/>
</dbReference>
<dbReference type="RefSeq" id="WP_236344609.1">
    <property type="nucleotide sequence ID" value="NZ_CAKMMF010000027.1"/>
</dbReference>
<keyword evidence="4 6" id="KW-0732">Signal</keyword>